<dbReference type="Pfam" id="PF10648">
    <property type="entry name" value="Gmad2"/>
    <property type="match status" value="1"/>
</dbReference>
<feature type="compositionally biased region" description="Basic and acidic residues" evidence="1">
    <location>
        <begin position="334"/>
        <end position="345"/>
    </location>
</feature>
<evidence type="ECO:0000313" key="4">
    <source>
        <dbReference type="EMBL" id="MBB6629345.1"/>
    </source>
</evidence>
<keyword evidence="5" id="KW-1185">Reference proteome</keyword>
<evidence type="ECO:0000313" key="5">
    <source>
        <dbReference type="Proteomes" id="UP000523955"/>
    </source>
</evidence>
<dbReference type="AlphaFoldDB" id="A0A7X0RLD6"/>
<gene>
    <name evidence="4" type="ORF">H5V45_18605</name>
</gene>
<comment type="caution">
    <text evidence="4">The sequence shown here is derived from an EMBL/GenBank/DDBJ whole genome shotgun (WGS) entry which is preliminary data.</text>
</comment>
<feature type="region of interest" description="Disordered" evidence="1">
    <location>
        <begin position="323"/>
        <end position="345"/>
    </location>
</feature>
<accession>A0A7X0RLD6</accession>
<feature type="region of interest" description="Disordered" evidence="1">
    <location>
        <begin position="67"/>
        <end position="107"/>
    </location>
</feature>
<keyword evidence="2" id="KW-0472">Membrane</keyword>
<evidence type="ECO:0000259" key="3">
    <source>
        <dbReference type="SMART" id="SM00909"/>
    </source>
</evidence>
<keyword evidence="2" id="KW-1133">Transmembrane helix</keyword>
<dbReference type="EMBL" id="JACKXE010000001">
    <property type="protein sequence ID" value="MBB6629345.1"/>
    <property type="molecule type" value="Genomic_DNA"/>
</dbReference>
<protein>
    <submittedName>
        <fullName evidence="4">GerMN domain-containing protein</fullName>
    </submittedName>
</protein>
<name>A0A7X0RLD6_9ACTN</name>
<dbReference type="SMART" id="SM00909">
    <property type="entry name" value="Germane"/>
    <property type="match status" value="1"/>
</dbReference>
<sequence>MSDDRTDDRLAGLVSDAVGDVEPRDVLDDLRARTRSSAARSRRPWFLAVGGAVVATAAVVTAIALASGGPGAPRTDPGPAASRTAVDSSPDDSSDDPSATPDPGTLTVASYYLGETPRGTRLFREFDQRPGAGQLGAALETFRADPSDPDYRDPWPDDAFSGASYPGATGTIRVDLRDASLHDRPAGMSTEEADLAIQQVVYTLQAAVQERAPVQFVLDGNPVDQVLGVPTSEPLTNAPPLDVLSHVSLTTPAEGQAVSGSLAVEGVASSNEANVRWQLLAGGPVAEGSFTADGWMGEKLFPFRGSIDLADVPPGRYTLLVETDDPSGGAEGFGPDRDTRTVVVR</sequence>
<evidence type="ECO:0000256" key="1">
    <source>
        <dbReference type="SAM" id="MobiDB-lite"/>
    </source>
</evidence>
<feature type="domain" description="GerMN" evidence="3">
    <location>
        <begin position="135"/>
        <end position="227"/>
    </location>
</feature>
<dbReference type="InterPro" id="IPR019606">
    <property type="entry name" value="GerMN"/>
</dbReference>
<evidence type="ECO:0000256" key="2">
    <source>
        <dbReference type="SAM" id="Phobius"/>
    </source>
</evidence>
<feature type="compositionally biased region" description="Basic and acidic residues" evidence="1">
    <location>
        <begin position="1"/>
        <end position="10"/>
    </location>
</feature>
<feature type="transmembrane region" description="Helical" evidence="2">
    <location>
        <begin position="45"/>
        <end position="66"/>
    </location>
</feature>
<organism evidence="4 5">
    <name type="scientific">Nocardioides luti</name>
    <dbReference type="NCBI Taxonomy" id="2761101"/>
    <lineage>
        <taxon>Bacteria</taxon>
        <taxon>Bacillati</taxon>
        <taxon>Actinomycetota</taxon>
        <taxon>Actinomycetes</taxon>
        <taxon>Propionibacteriales</taxon>
        <taxon>Nocardioidaceae</taxon>
        <taxon>Nocardioides</taxon>
    </lineage>
</organism>
<dbReference type="Proteomes" id="UP000523955">
    <property type="component" value="Unassembled WGS sequence"/>
</dbReference>
<reference evidence="4 5" key="1">
    <citation type="submission" date="2020-08" db="EMBL/GenBank/DDBJ databases">
        <authorList>
            <person name="Seo M.-J."/>
        </authorList>
    </citation>
    <scope>NUCLEOTIDE SEQUENCE [LARGE SCALE GENOMIC DNA]</scope>
    <source>
        <strain evidence="4 5">KIGAM211</strain>
    </source>
</reference>
<dbReference type="InterPro" id="IPR018911">
    <property type="entry name" value="Gmad2_Ig-like_dom"/>
</dbReference>
<feature type="region of interest" description="Disordered" evidence="1">
    <location>
        <begin position="1"/>
        <end position="26"/>
    </location>
</feature>
<dbReference type="RefSeq" id="WP_185254310.1">
    <property type="nucleotide sequence ID" value="NZ_JACKXE010000001.1"/>
</dbReference>
<keyword evidence="2" id="KW-0812">Transmembrane</keyword>
<dbReference type="Pfam" id="PF10646">
    <property type="entry name" value="Germane"/>
    <property type="match status" value="1"/>
</dbReference>
<proteinExistence type="predicted"/>